<protein>
    <submittedName>
        <fullName evidence="1">Uncharacterized protein</fullName>
    </submittedName>
</protein>
<evidence type="ECO:0000313" key="2">
    <source>
        <dbReference type="Proteomes" id="UP000015241"/>
    </source>
</evidence>
<sequence>MPAPSSQLSSRTALSVLGHVNLMMDTFIANANAEDLRAIVRGMIATSPPASASSLASLARRRLIQTGATSVPSPDGLFISDRSRGADLTMPTETLRRVLSRARALYGAGLGFASLRVLAVVVRAAGGIQWVEGSELETTLAAIDVDISQAVQSCKEELDSGRATDPVFVKTALNELRTAVRENRRVIGTGRSGYLFEQGENALDFWKI</sequence>
<evidence type="ECO:0000313" key="1">
    <source>
        <dbReference type="EMBL" id="EPS94820.1"/>
    </source>
</evidence>
<keyword evidence="2" id="KW-1185">Reference proteome</keyword>
<proteinExistence type="predicted"/>
<name>S8EZ67_FOMSC</name>
<organism evidence="1 2">
    <name type="scientific">Fomitopsis schrenkii</name>
    <name type="common">Brown rot fungus</name>
    <dbReference type="NCBI Taxonomy" id="2126942"/>
    <lineage>
        <taxon>Eukaryota</taxon>
        <taxon>Fungi</taxon>
        <taxon>Dikarya</taxon>
        <taxon>Basidiomycota</taxon>
        <taxon>Agaricomycotina</taxon>
        <taxon>Agaricomycetes</taxon>
        <taxon>Polyporales</taxon>
        <taxon>Fomitopsis</taxon>
    </lineage>
</organism>
<dbReference type="AlphaFoldDB" id="S8EZ67"/>
<dbReference type="eggNOG" id="ENOG502SNNI">
    <property type="taxonomic scope" value="Eukaryota"/>
</dbReference>
<gene>
    <name evidence="1" type="ORF">FOMPIDRAFT_58724</name>
</gene>
<dbReference type="Proteomes" id="UP000015241">
    <property type="component" value="Unassembled WGS sequence"/>
</dbReference>
<dbReference type="STRING" id="743788.S8EZ67"/>
<reference evidence="1 2" key="1">
    <citation type="journal article" date="2012" name="Science">
        <title>The Paleozoic origin of enzymatic lignin decomposition reconstructed from 31 fungal genomes.</title>
        <authorList>
            <person name="Floudas D."/>
            <person name="Binder M."/>
            <person name="Riley R."/>
            <person name="Barry K."/>
            <person name="Blanchette R.A."/>
            <person name="Henrissat B."/>
            <person name="Martinez A.T."/>
            <person name="Otillar R."/>
            <person name="Spatafora J.W."/>
            <person name="Yadav J.S."/>
            <person name="Aerts A."/>
            <person name="Benoit I."/>
            <person name="Boyd A."/>
            <person name="Carlson A."/>
            <person name="Copeland A."/>
            <person name="Coutinho P.M."/>
            <person name="de Vries R.P."/>
            <person name="Ferreira P."/>
            <person name="Findley K."/>
            <person name="Foster B."/>
            <person name="Gaskell J."/>
            <person name="Glotzer D."/>
            <person name="Gorecki P."/>
            <person name="Heitman J."/>
            <person name="Hesse C."/>
            <person name="Hori C."/>
            <person name="Igarashi K."/>
            <person name="Jurgens J.A."/>
            <person name="Kallen N."/>
            <person name="Kersten P."/>
            <person name="Kohler A."/>
            <person name="Kuees U."/>
            <person name="Kumar T.K.A."/>
            <person name="Kuo A."/>
            <person name="LaButti K."/>
            <person name="Larrondo L.F."/>
            <person name="Lindquist E."/>
            <person name="Ling A."/>
            <person name="Lombard V."/>
            <person name="Lucas S."/>
            <person name="Lundell T."/>
            <person name="Martin R."/>
            <person name="McLaughlin D.J."/>
            <person name="Morgenstern I."/>
            <person name="Morin E."/>
            <person name="Murat C."/>
            <person name="Nagy L.G."/>
            <person name="Nolan M."/>
            <person name="Ohm R.A."/>
            <person name="Patyshakuliyeva A."/>
            <person name="Rokas A."/>
            <person name="Ruiz-Duenas F.J."/>
            <person name="Sabat G."/>
            <person name="Salamov A."/>
            <person name="Samejima M."/>
            <person name="Schmutz J."/>
            <person name="Slot J.C."/>
            <person name="St John F."/>
            <person name="Stenlid J."/>
            <person name="Sun H."/>
            <person name="Sun S."/>
            <person name="Syed K."/>
            <person name="Tsang A."/>
            <person name="Wiebenga A."/>
            <person name="Young D."/>
            <person name="Pisabarro A."/>
            <person name="Eastwood D.C."/>
            <person name="Martin F."/>
            <person name="Cullen D."/>
            <person name="Grigoriev I.V."/>
            <person name="Hibbett D.S."/>
        </authorList>
    </citation>
    <scope>NUCLEOTIDE SEQUENCE</scope>
    <source>
        <strain evidence="2">FP-58527</strain>
    </source>
</reference>
<accession>S8EZ67</accession>
<dbReference type="HOGENOM" id="CLU_080473_0_0_1"/>
<dbReference type="OrthoDB" id="3219836at2759"/>
<dbReference type="InParanoid" id="S8EZ67"/>
<dbReference type="EMBL" id="KE504222">
    <property type="protein sequence ID" value="EPS94820.1"/>
    <property type="molecule type" value="Genomic_DNA"/>
</dbReference>